<organism evidence="1 2">
    <name type="scientific">Mycobacterium phage Bipper</name>
    <dbReference type="NCBI Taxonomy" id="1805457"/>
    <lineage>
        <taxon>Viruses</taxon>
        <taxon>Duplodnaviria</taxon>
        <taxon>Heunggongvirae</taxon>
        <taxon>Uroviricota</taxon>
        <taxon>Caudoviricetes</taxon>
        <taxon>Bippervirus</taxon>
        <taxon>Bippervirus bipper</taxon>
    </lineage>
</organism>
<dbReference type="KEGG" id="vg:29125738"/>
<sequence length="82" mass="9246">MAVRIKWNRKGFKQVRHAFGGYVQAKAEAAAADLPEGYEVVVQRDPSTQRPRAYLVARSYEARHDEAKNSTLLKKISSLRGT</sequence>
<dbReference type="RefSeq" id="YP_009303165.1">
    <property type="nucleotide sequence ID" value="NC_031253.1"/>
</dbReference>
<protein>
    <submittedName>
        <fullName evidence="1">Head-to-tail connector protein</fullName>
    </submittedName>
</protein>
<accession>A0A142F2E6</accession>
<dbReference type="Proteomes" id="UP000201826">
    <property type="component" value="Segment"/>
</dbReference>
<reference evidence="2" key="1">
    <citation type="submission" date="2016-02" db="EMBL/GenBank/DDBJ databases">
        <authorList>
            <person name="Isern S."/>
            <person name="Barcellona C.M."/>
            <person name="Dozier K.D."/>
            <person name="Faust J.M."/>
            <person name="Fedrick A.J."/>
            <person name="Gagliardi L.E."/>
            <person name="Gatt S.M."/>
            <person name="Gleason P.S."/>
            <person name="Gomez E.A."/>
            <person name="Hoffman A.M."/>
            <person name="Jenkins M."/>
            <person name="Jones M.J."/>
            <person name="Lang J.F."/>
            <person name="Lequay S.M."/>
            <person name="Mars P.J."/>
            <person name="Mtchedlidze N."/>
            <person name="Osking Z.B."/>
            <person name="Paul L.M."/>
            <person name="Pica A.N."/>
            <person name="Robison M.D."/>
            <person name="Rodriguez D."/>
            <person name="Rosales K.A."/>
            <person name="Saravis L.E."/>
            <person name="Sisson B.M."/>
            <person name="Tan A.L."/>
            <person name="Voltaire R."/>
            <person name="Michael S.F."/>
            <person name="Warner M.H."/>
            <person name="Bradley K.W."/>
            <person name="Asai D.J."/>
            <person name="Bowman C.A."/>
            <person name="Russell D.A."/>
            <person name="Pope W.H."/>
            <person name="Jacobs-Sera D."/>
            <person name="Hendrix R.W."/>
            <person name="Hatfull G.F."/>
        </authorList>
    </citation>
    <scope>NUCLEOTIDE SEQUENCE [LARGE SCALE GENOMIC DNA]</scope>
</reference>
<evidence type="ECO:0000313" key="1">
    <source>
        <dbReference type="EMBL" id="AMQ66953.1"/>
    </source>
</evidence>
<dbReference type="GeneID" id="29125738"/>
<gene>
    <name evidence="1" type="primary">17</name>
    <name evidence="1" type="ORF">SEA_BIPPER_17</name>
</gene>
<evidence type="ECO:0000313" key="2">
    <source>
        <dbReference type="Proteomes" id="UP000201826"/>
    </source>
</evidence>
<dbReference type="EMBL" id="KU728633">
    <property type="protein sequence ID" value="AMQ66953.1"/>
    <property type="molecule type" value="Genomic_DNA"/>
</dbReference>
<keyword evidence="2" id="KW-1185">Reference proteome</keyword>
<name>A0A142F2E6_9CAUD</name>
<proteinExistence type="predicted"/>